<name>A0A9W6XF57_9STRA</name>
<organism evidence="2 3">
    <name type="scientific">Phytophthora lilii</name>
    <dbReference type="NCBI Taxonomy" id="2077276"/>
    <lineage>
        <taxon>Eukaryota</taxon>
        <taxon>Sar</taxon>
        <taxon>Stramenopiles</taxon>
        <taxon>Oomycota</taxon>
        <taxon>Peronosporomycetes</taxon>
        <taxon>Peronosporales</taxon>
        <taxon>Peronosporaceae</taxon>
        <taxon>Phytophthora</taxon>
    </lineage>
</organism>
<comment type="caution">
    <text evidence="2">The sequence shown here is derived from an EMBL/GenBank/DDBJ whole genome shotgun (WGS) entry which is preliminary data.</text>
</comment>
<evidence type="ECO:0000313" key="3">
    <source>
        <dbReference type="Proteomes" id="UP001165083"/>
    </source>
</evidence>
<dbReference type="AlphaFoldDB" id="A0A9W6XF57"/>
<accession>A0A9W6XF57</accession>
<gene>
    <name evidence="2" type="ORF">Plil01_001568700</name>
</gene>
<sequence>MPTRSKVAKPVAGRKPGTPDESAKFRNKILGLSVVAEQNSAVPSFDEYGNAVDQKDIVAQLNEELARRQVAHAF</sequence>
<dbReference type="EMBL" id="BSXW01001499">
    <property type="protein sequence ID" value="GMF37232.1"/>
    <property type="molecule type" value="Genomic_DNA"/>
</dbReference>
<reference evidence="2" key="1">
    <citation type="submission" date="2023-04" db="EMBL/GenBank/DDBJ databases">
        <title>Phytophthora lilii NBRC 32176.</title>
        <authorList>
            <person name="Ichikawa N."/>
            <person name="Sato H."/>
            <person name="Tonouchi N."/>
        </authorList>
    </citation>
    <scope>NUCLEOTIDE SEQUENCE</scope>
    <source>
        <strain evidence="2">NBRC 32176</strain>
    </source>
</reference>
<feature type="region of interest" description="Disordered" evidence="1">
    <location>
        <begin position="1"/>
        <end position="23"/>
    </location>
</feature>
<evidence type="ECO:0000256" key="1">
    <source>
        <dbReference type="SAM" id="MobiDB-lite"/>
    </source>
</evidence>
<keyword evidence="3" id="KW-1185">Reference proteome</keyword>
<dbReference type="Proteomes" id="UP001165083">
    <property type="component" value="Unassembled WGS sequence"/>
</dbReference>
<evidence type="ECO:0000313" key="2">
    <source>
        <dbReference type="EMBL" id="GMF37232.1"/>
    </source>
</evidence>
<protein>
    <submittedName>
        <fullName evidence="2">Unnamed protein product</fullName>
    </submittedName>
</protein>
<proteinExistence type="predicted"/>